<reference evidence="2 3" key="1">
    <citation type="journal article" date="2006" name="PLoS Genet.">
        <title>Comparative genomics of emerging human ehrlichiosis agents.</title>
        <authorList>
            <person name="Dunning Hotopp J.C."/>
            <person name="Lin M."/>
            <person name="Madupu R."/>
            <person name="Crabtree J."/>
            <person name="Angiuoli S.V."/>
            <person name="Eisen J.A."/>
            <person name="Seshadri R."/>
            <person name="Ren Q."/>
            <person name="Wu M."/>
            <person name="Utterback T.R."/>
            <person name="Smith S."/>
            <person name="Lewis M."/>
            <person name="Khouri H."/>
            <person name="Zhang C."/>
            <person name="Niu H."/>
            <person name="Lin Q."/>
            <person name="Ohashi N."/>
            <person name="Zhi N."/>
            <person name="Nelson W."/>
            <person name="Brinkac L.M."/>
            <person name="Dodson R.J."/>
            <person name="Rosovitz M.J."/>
            <person name="Sundaram J."/>
            <person name="Daugherty S.C."/>
            <person name="Davidsen T."/>
            <person name="Durkin A.S."/>
            <person name="Gwinn M."/>
            <person name="Haft D.H."/>
            <person name="Selengut J.D."/>
            <person name="Sullivan S.A."/>
            <person name="Zafar N."/>
            <person name="Zhou L."/>
            <person name="Benahmed F."/>
            <person name="Forberger H."/>
            <person name="Halpin R."/>
            <person name="Mulligan S."/>
            <person name="Robinson J."/>
            <person name="White O."/>
            <person name="Rikihisa Y."/>
            <person name="Tettelin H."/>
        </authorList>
    </citation>
    <scope>NUCLEOTIDE SEQUENCE [LARGE SCALE GENOMIC DNA]</scope>
    <source>
        <strain evidence="3">ATCC CRL-10679 / Arkansas</strain>
    </source>
</reference>
<evidence type="ECO:0000256" key="1">
    <source>
        <dbReference type="SAM" id="Phobius"/>
    </source>
</evidence>
<keyword evidence="1" id="KW-0472">Membrane</keyword>
<keyword evidence="3" id="KW-1185">Reference proteome</keyword>
<evidence type="ECO:0008006" key="4">
    <source>
        <dbReference type="Google" id="ProtNLM"/>
    </source>
</evidence>
<feature type="transmembrane region" description="Helical" evidence="1">
    <location>
        <begin position="7"/>
        <end position="25"/>
    </location>
</feature>
<dbReference type="HOGENOM" id="CLU_160698_3_0_5"/>
<evidence type="ECO:0000313" key="2">
    <source>
        <dbReference type="EMBL" id="ABD45341.1"/>
    </source>
</evidence>
<dbReference type="AlphaFoldDB" id="Q2GHX5"/>
<proteinExistence type="predicted"/>
<keyword evidence="1" id="KW-0812">Transmembrane</keyword>
<dbReference type="Pfam" id="PF07330">
    <property type="entry name" value="DUF1467"/>
    <property type="match status" value="1"/>
</dbReference>
<keyword evidence="1" id="KW-1133">Transmembrane helix</keyword>
<dbReference type="RefSeq" id="WP_006010112.1">
    <property type="nucleotide sequence ID" value="NC_007799.1"/>
</dbReference>
<gene>
    <name evidence="2" type="ordered locus">ECH_0130</name>
</gene>
<name>Q2GHX5_EHRCR</name>
<dbReference type="Proteomes" id="UP000008320">
    <property type="component" value="Chromosome"/>
</dbReference>
<protein>
    <recommendedName>
        <fullName evidence="4">DUF1467 family protein</fullName>
    </recommendedName>
</protein>
<dbReference type="KEGG" id="ech:ECH_0130"/>
<organism evidence="2 3">
    <name type="scientific">Ehrlichia chaffeensis (strain ATCC CRL-10679 / Arkansas)</name>
    <dbReference type="NCBI Taxonomy" id="205920"/>
    <lineage>
        <taxon>Bacteria</taxon>
        <taxon>Pseudomonadati</taxon>
        <taxon>Pseudomonadota</taxon>
        <taxon>Alphaproteobacteria</taxon>
        <taxon>Rickettsiales</taxon>
        <taxon>Anaplasmataceae</taxon>
        <taxon>Ehrlichia</taxon>
    </lineage>
</organism>
<dbReference type="STRING" id="205920.ECH_0130"/>
<evidence type="ECO:0000313" key="3">
    <source>
        <dbReference type="Proteomes" id="UP000008320"/>
    </source>
</evidence>
<dbReference type="InterPro" id="IPR009935">
    <property type="entry name" value="DUF1467"/>
</dbReference>
<sequence>MGIEDVVFFIISWWVVLFLILPIKVEVSDSPVIGTASSAPVKSYLLVKSIIATVTSMLLTGLYIYLKIKGYIDFERIYDLVTFV</sequence>
<dbReference type="EMBL" id="CP000236">
    <property type="protein sequence ID" value="ABD45341.1"/>
    <property type="molecule type" value="Genomic_DNA"/>
</dbReference>
<accession>Q2GHX5</accession>
<dbReference type="eggNOG" id="COG5454">
    <property type="taxonomic scope" value="Bacteria"/>
</dbReference>
<dbReference type="OrthoDB" id="9804637at2"/>
<feature type="transmembrane region" description="Helical" evidence="1">
    <location>
        <begin position="45"/>
        <end position="66"/>
    </location>
</feature>